<feature type="compositionally biased region" description="Acidic residues" evidence="1">
    <location>
        <begin position="584"/>
        <end position="601"/>
    </location>
</feature>
<dbReference type="InterPro" id="IPR050111">
    <property type="entry name" value="C-type_lectin/snaclec_domain"/>
</dbReference>
<proteinExistence type="predicted"/>
<feature type="region of interest" description="Disordered" evidence="1">
    <location>
        <begin position="532"/>
        <end position="601"/>
    </location>
</feature>
<feature type="transmembrane region" description="Helical" evidence="2">
    <location>
        <begin position="359"/>
        <end position="383"/>
    </location>
</feature>
<evidence type="ECO:0000313" key="5">
    <source>
        <dbReference type="Proteomes" id="UP000085678"/>
    </source>
</evidence>
<dbReference type="RefSeq" id="XP_013419960.1">
    <property type="nucleotide sequence ID" value="XM_013564506.2"/>
</dbReference>
<feature type="chain" id="PRO_5010324480" evidence="3">
    <location>
        <begin position="33"/>
        <end position="601"/>
    </location>
</feature>
<dbReference type="SUPFAM" id="SSF56436">
    <property type="entry name" value="C-type lectin-like"/>
    <property type="match status" value="2"/>
</dbReference>
<organism evidence="5 6">
    <name type="scientific">Lingula anatina</name>
    <name type="common">Brachiopod</name>
    <name type="synonym">Lingula unguis</name>
    <dbReference type="NCBI Taxonomy" id="7574"/>
    <lineage>
        <taxon>Eukaryota</taxon>
        <taxon>Metazoa</taxon>
        <taxon>Spiralia</taxon>
        <taxon>Lophotrochozoa</taxon>
        <taxon>Brachiopoda</taxon>
        <taxon>Linguliformea</taxon>
        <taxon>Lingulata</taxon>
        <taxon>Lingulida</taxon>
        <taxon>Linguloidea</taxon>
        <taxon>Lingulidae</taxon>
        <taxon>Lingula</taxon>
    </lineage>
</organism>
<evidence type="ECO:0000256" key="1">
    <source>
        <dbReference type="SAM" id="MobiDB-lite"/>
    </source>
</evidence>
<evidence type="ECO:0000313" key="6">
    <source>
        <dbReference type="RefSeq" id="XP_013419960.1"/>
    </source>
</evidence>
<keyword evidence="5" id="KW-1185">Reference proteome</keyword>
<name>A0A1S3KBE8_LINAN</name>
<reference evidence="6" key="1">
    <citation type="submission" date="2025-08" db="UniProtKB">
        <authorList>
            <consortium name="RefSeq"/>
        </authorList>
    </citation>
    <scope>IDENTIFICATION</scope>
    <source>
        <tissue evidence="6">Gonads</tissue>
    </source>
</reference>
<dbReference type="Pfam" id="PF00059">
    <property type="entry name" value="Lectin_C"/>
    <property type="match status" value="2"/>
</dbReference>
<feature type="compositionally biased region" description="Polar residues" evidence="1">
    <location>
        <begin position="542"/>
        <end position="555"/>
    </location>
</feature>
<dbReference type="PROSITE" id="PS50041">
    <property type="entry name" value="C_TYPE_LECTIN_2"/>
    <property type="match status" value="2"/>
</dbReference>
<evidence type="ECO:0000256" key="2">
    <source>
        <dbReference type="SAM" id="Phobius"/>
    </source>
</evidence>
<dbReference type="AlphaFoldDB" id="A0A1S3KBE8"/>
<dbReference type="InterPro" id="IPR016187">
    <property type="entry name" value="CTDL_fold"/>
</dbReference>
<feature type="domain" description="C-type lectin" evidence="4">
    <location>
        <begin position="199"/>
        <end position="318"/>
    </location>
</feature>
<evidence type="ECO:0000256" key="3">
    <source>
        <dbReference type="SAM" id="SignalP"/>
    </source>
</evidence>
<dbReference type="CDD" id="cd00037">
    <property type="entry name" value="CLECT"/>
    <property type="match status" value="2"/>
</dbReference>
<keyword evidence="3" id="KW-0732">Signal</keyword>
<feature type="signal peptide" evidence="3">
    <location>
        <begin position="1"/>
        <end position="32"/>
    </location>
</feature>
<protein>
    <submittedName>
        <fullName evidence="6">Uncharacterized protein LOC106180507 isoform X1</fullName>
    </submittedName>
</protein>
<keyword evidence="2" id="KW-0472">Membrane</keyword>
<evidence type="ECO:0000259" key="4">
    <source>
        <dbReference type="PROSITE" id="PS50041"/>
    </source>
</evidence>
<dbReference type="InParanoid" id="A0A1S3KBE8"/>
<dbReference type="Proteomes" id="UP000085678">
    <property type="component" value="Unplaced"/>
</dbReference>
<dbReference type="InterPro" id="IPR001304">
    <property type="entry name" value="C-type_lectin-like"/>
</dbReference>
<keyword evidence="2" id="KW-0812">Transmembrane</keyword>
<dbReference type="Gene3D" id="3.10.100.10">
    <property type="entry name" value="Mannose-Binding Protein A, subunit A"/>
    <property type="match status" value="2"/>
</dbReference>
<keyword evidence="2" id="KW-1133">Transmembrane helix</keyword>
<feature type="domain" description="C-type lectin" evidence="4">
    <location>
        <begin position="41"/>
        <end position="158"/>
    </location>
</feature>
<dbReference type="SMART" id="SM00034">
    <property type="entry name" value="CLECT"/>
    <property type="match status" value="2"/>
</dbReference>
<gene>
    <name evidence="6" type="primary">LOC106180507</name>
</gene>
<accession>A0A1S3KBE8</accession>
<dbReference type="PANTHER" id="PTHR22803">
    <property type="entry name" value="MANNOSE, PHOSPHOLIPASE, LECTIN RECEPTOR RELATED"/>
    <property type="match status" value="1"/>
</dbReference>
<sequence length="601" mass="66559">MAGVTLCNMAGCTITILSMLMIVLPLLGSVQGCNVAGSSYHNGKCYFVNTNATMWQSAMEHCKNTCNGRLAVVKDNDTQIFLHKLTSSEVWLGGKEVNLTDWMWIDQEGTLHATTYTHWRGQSSGIAQQPDTYHGQKFQPAVALMRVDNTQVKFPWVDREYLQTQESGVICEADQKSELCKGHHSFQWIQNNSRWTDIKGGACVFISIQSEMVTWLEGHRLCKEAGGKLLKIDNDTVQKNLENRLNNNSGPRYYWIGLVHSQWRWVDEYPINLMFWRPTMYPPHHVGPTCLALEGAASDVTRSWVMKKCSEKLPFICEYPLDLTIWSTTTSAKGGPPVTSGTEVPHTGRYTGKPMSPGMIAGIAVGGCSVVIILVIVGVGFWWRRKRRTNTHITKASVQYTDEAAGSYYDHVATEDGLDSQTPKRETRPYYKGLVTRAAYDSKQAKHGGQAQTGSAETDNVTNENIVVGGTNGVGAGHIVSDRNSNMIESGTYSSIDRDDGADLNADFGRSFGTYSTMDDVNVAPQFTSINATEGMGREPPSSDNGSGNKVTDSALSEDDISQLYGKVDKTKKKKYRQQHEGNPDDTIDEIEMTENDIYGE</sequence>
<dbReference type="OrthoDB" id="8950604at2759"/>
<dbReference type="KEGG" id="lak:106180507"/>
<dbReference type="GeneID" id="106180507"/>
<dbReference type="InterPro" id="IPR016186">
    <property type="entry name" value="C-type_lectin-like/link_sf"/>
</dbReference>